<dbReference type="InterPro" id="IPR012902">
    <property type="entry name" value="N_methyl_site"/>
</dbReference>
<evidence type="ECO:0000313" key="5">
    <source>
        <dbReference type="Proteomes" id="UP000469125"/>
    </source>
</evidence>
<dbReference type="SUPFAM" id="SSF54523">
    <property type="entry name" value="Pili subunits"/>
    <property type="match status" value="1"/>
</dbReference>
<dbReference type="PIRSF" id="PIRSF021292">
    <property type="entry name" value="Competence_ComGD"/>
    <property type="match status" value="1"/>
</dbReference>
<dbReference type="GO" id="GO:0009986">
    <property type="term" value="C:cell surface"/>
    <property type="evidence" value="ECO:0007669"/>
    <property type="project" value="UniProtKB-SubCell"/>
</dbReference>
<dbReference type="NCBIfam" id="TIGR02532">
    <property type="entry name" value="IV_pilin_GFxxxE"/>
    <property type="match status" value="1"/>
</dbReference>
<keyword evidence="3" id="KW-1133">Transmembrane helix</keyword>
<keyword evidence="3" id="KW-0812">Transmembrane</keyword>
<accession>A0A6N8FEM2</accession>
<comment type="subcellular location">
    <subcellularLocation>
        <location evidence="1">Cell surface</location>
    </subcellularLocation>
</comment>
<reference evidence="4 5" key="1">
    <citation type="submission" date="2019-11" db="EMBL/GenBank/DDBJ databases">
        <authorList>
            <person name="Li X."/>
        </authorList>
    </citation>
    <scope>NUCLEOTIDE SEQUENCE [LARGE SCALE GENOMIC DNA]</scope>
    <source>
        <strain evidence="4 5">L9</strain>
    </source>
</reference>
<protein>
    <submittedName>
        <fullName evidence="4">Prepilin-type N-terminal cleavage/methylation domain-containing protein</fullName>
    </submittedName>
</protein>
<organism evidence="4 5">
    <name type="scientific">Ornithinibacillus caprae</name>
    <dbReference type="NCBI Taxonomy" id="2678566"/>
    <lineage>
        <taxon>Bacteria</taxon>
        <taxon>Bacillati</taxon>
        <taxon>Bacillota</taxon>
        <taxon>Bacilli</taxon>
        <taxon>Bacillales</taxon>
        <taxon>Bacillaceae</taxon>
        <taxon>Ornithinibacillus</taxon>
    </lineage>
</organism>
<dbReference type="InterPro" id="IPR016785">
    <property type="entry name" value="ComGD"/>
</dbReference>
<evidence type="ECO:0000256" key="2">
    <source>
        <dbReference type="ARBA" id="ARBA00023287"/>
    </source>
</evidence>
<dbReference type="Proteomes" id="UP000469125">
    <property type="component" value="Unassembled WGS sequence"/>
</dbReference>
<gene>
    <name evidence="4" type="ORF">GMD78_01820</name>
</gene>
<feature type="transmembrane region" description="Helical" evidence="3">
    <location>
        <begin position="21"/>
        <end position="50"/>
    </location>
</feature>
<dbReference type="NCBIfam" id="NF040982">
    <property type="entry name" value="ComGD"/>
    <property type="match status" value="1"/>
</dbReference>
<sequence length="161" mass="18412">MMRISFMKTVKHLSQINGIKGTPFGFTLIEVLMVLSIYSILLLLCTPIVLSVISNQQEKQFFETLQFDVLYLQNMSIGSDDYNRMVLDTEYYSIILGNTQEVRTTRKLPPGWSLEKRTLDFISFNANGSIRKAGTIAIHTKTDTYKIIFPIGKGRGYIEKE</sequence>
<keyword evidence="3" id="KW-0472">Membrane</keyword>
<dbReference type="InterPro" id="IPR045584">
    <property type="entry name" value="Pilin-like"/>
</dbReference>
<keyword evidence="2" id="KW-0178">Competence</keyword>
<dbReference type="GO" id="GO:0030420">
    <property type="term" value="P:establishment of competence for transformation"/>
    <property type="evidence" value="ECO:0007669"/>
    <property type="project" value="UniProtKB-KW"/>
</dbReference>
<evidence type="ECO:0000313" key="4">
    <source>
        <dbReference type="EMBL" id="MUK87136.1"/>
    </source>
</evidence>
<proteinExistence type="predicted"/>
<comment type="caution">
    <text evidence="4">The sequence shown here is derived from an EMBL/GenBank/DDBJ whole genome shotgun (WGS) entry which is preliminary data.</text>
</comment>
<dbReference type="AlphaFoldDB" id="A0A6N8FEM2"/>
<keyword evidence="5" id="KW-1185">Reference proteome</keyword>
<evidence type="ECO:0000256" key="3">
    <source>
        <dbReference type="SAM" id="Phobius"/>
    </source>
</evidence>
<evidence type="ECO:0000256" key="1">
    <source>
        <dbReference type="ARBA" id="ARBA00004241"/>
    </source>
</evidence>
<name>A0A6N8FEM2_9BACI</name>
<dbReference type="EMBL" id="WOCA01000001">
    <property type="protein sequence ID" value="MUK87136.1"/>
    <property type="molecule type" value="Genomic_DNA"/>
</dbReference>